<organism evidence="2 3">
    <name type="scientific">Limimonas halophila</name>
    <dbReference type="NCBI Taxonomy" id="1082479"/>
    <lineage>
        <taxon>Bacteria</taxon>
        <taxon>Pseudomonadati</taxon>
        <taxon>Pseudomonadota</taxon>
        <taxon>Alphaproteobacteria</taxon>
        <taxon>Rhodospirillales</taxon>
        <taxon>Rhodovibrionaceae</taxon>
        <taxon>Limimonas</taxon>
    </lineage>
</organism>
<accession>A0A1G7QJF1</accession>
<gene>
    <name evidence="2" type="ORF">SAMN05216241_10433</name>
</gene>
<protein>
    <submittedName>
        <fullName evidence="2">Transcriptional regulator, contains XRE-family HTH domain</fullName>
    </submittedName>
</protein>
<evidence type="ECO:0000313" key="3">
    <source>
        <dbReference type="Proteomes" id="UP000199415"/>
    </source>
</evidence>
<name>A0A1G7QJF1_9PROT</name>
<dbReference type="InterPro" id="IPR001387">
    <property type="entry name" value="Cro/C1-type_HTH"/>
</dbReference>
<proteinExistence type="predicted"/>
<dbReference type="RefSeq" id="WP_090019435.1">
    <property type="nucleotide sequence ID" value="NZ_FNCE01000004.1"/>
</dbReference>
<dbReference type="SUPFAM" id="SSF47413">
    <property type="entry name" value="lambda repressor-like DNA-binding domains"/>
    <property type="match status" value="1"/>
</dbReference>
<dbReference type="EMBL" id="FNCE01000004">
    <property type="protein sequence ID" value="SDF98661.1"/>
    <property type="molecule type" value="Genomic_DNA"/>
</dbReference>
<keyword evidence="3" id="KW-1185">Reference proteome</keyword>
<evidence type="ECO:0000259" key="1">
    <source>
        <dbReference type="PROSITE" id="PS50943"/>
    </source>
</evidence>
<dbReference type="AlphaFoldDB" id="A0A1G7QJF1"/>
<dbReference type="GO" id="GO:0003677">
    <property type="term" value="F:DNA binding"/>
    <property type="evidence" value="ECO:0007669"/>
    <property type="project" value="InterPro"/>
</dbReference>
<dbReference type="CDD" id="cd00093">
    <property type="entry name" value="HTH_XRE"/>
    <property type="match status" value="1"/>
</dbReference>
<dbReference type="OrthoDB" id="9794834at2"/>
<dbReference type="SMART" id="SM00530">
    <property type="entry name" value="HTH_XRE"/>
    <property type="match status" value="1"/>
</dbReference>
<dbReference type="InterPro" id="IPR010982">
    <property type="entry name" value="Lambda_DNA-bd_dom_sf"/>
</dbReference>
<reference evidence="2 3" key="1">
    <citation type="submission" date="2016-10" db="EMBL/GenBank/DDBJ databases">
        <authorList>
            <person name="de Groot N.N."/>
        </authorList>
    </citation>
    <scope>NUCLEOTIDE SEQUENCE [LARGE SCALE GENOMIC DNA]</scope>
    <source>
        <strain evidence="2 3">DSM 25584</strain>
    </source>
</reference>
<dbReference type="Proteomes" id="UP000199415">
    <property type="component" value="Unassembled WGS sequence"/>
</dbReference>
<dbReference type="Gene3D" id="1.10.260.40">
    <property type="entry name" value="lambda repressor-like DNA-binding domains"/>
    <property type="match status" value="1"/>
</dbReference>
<feature type="domain" description="HTH cro/C1-type" evidence="1">
    <location>
        <begin position="20"/>
        <end position="74"/>
    </location>
</feature>
<dbReference type="PROSITE" id="PS50943">
    <property type="entry name" value="HTH_CROC1"/>
    <property type="match status" value="1"/>
</dbReference>
<evidence type="ECO:0000313" key="2">
    <source>
        <dbReference type="EMBL" id="SDF98661.1"/>
    </source>
</evidence>
<dbReference type="Pfam" id="PF13560">
    <property type="entry name" value="HTH_31"/>
    <property type="match status" value="1"/>
</dbReference>
<sequence>MAGVDDVTDATVKEAFGARLRELRGHADLTRPQFAERVGKSPEAIRDIEIGKNSVRLPDAARFAAALGVSLPELTDLADLPRHDSEHRSALLAFVRTARAADAASIHLMRSYLRGLLAFLNAREG</sequence>